<dbReference type="InterPro" id="IPR029063">
    <property type="entry name" value="SAM-dependent_MTases_sf"/>
</dbReference>
<gene>
    <name evidence="8" type="ORF">GTW58_09275</name>
</gene>
<dbReference type="PANTHER" id="PTHR33841:SF5">
    <property type="entry name" value="DNA METHYLASE (MODIFICATION METHYLASE) (METHYLTRANSFERASE)-RELATED"/>
    <property type="match status" value="1"/>
</dbReference>
<dbReference type="GO" id="GO:0003676">
    <property type="term" value="F:nucleic acid binding"/>
    <property type="evidence" value="ECO:0007669"/>
    <property type="project" value="InterPro"/>
</dbReference>
<evidence type="ECO:0000256" key="2">
    <source>
        <dbReference type="ARBA" id="ARBA00011900"/>
    </source>
</evidence>
<dbReference type="PANTHER" id="PTHR33841">
    <property type="entry name" value="DNA METHYLTRANSFERASE YEEA-RELATED"/>
    <property type="match status" value="1"/>
</dbReference>
<keyword evidence="8" id="KW-0378">Hydrolase</keyword>
<evidence type="ECO:0000313" key="9">
    <source>
        <dbReference type="Proteomes" id="UP000521379"/>
    </source>
</evidence>
<dbReference type="PRINTS" id="PR00507">
    <property type="entry name" value="N12N6MTFRASE"/>
</dbReference>
<accession>A0A846TLQ5</accession>
<keyword evidence="9" id="KW-1185">Reference proteome</keyword>
<dbReference type="GO" id="GO:0032259">
    <property type="term" value="P:methylation"/>
    <property type="evidence" value="ECO:0007669"/>
    <property type="project" value="UniProtKB-KW"/>
</dbReference>
<dbReference type="Pfam" id="PF07669">
    <property type="entry name" value="Eco57I"/>
    <property type="match status" value="1"/>
</dbReference>
<dbReference type="InterPro" id="IPR002052">
    <property type="entry name" value="DNA_methylase_N6_adenine_CS"/>
</dbReference>
<dbReference type="GO" id="GO:0009007">
    <property type="term" value="F:site-specific DNA-methyltransferase (adenine-specific) activity"/>
    <property type="evidence" value="ECO:0007669"/>
    <property type="project" value="UniProtKB-EC"/>
</dbReference>
<keyword evidence="8" id="KW-0255">Endonuclease</keyword>
<dbReference type="Gene3D" id="3.40.50.150">
    <property type="entry name" value="Vaccinia Virus protein VP39"/>
    <property type="match status" value="1"/>
</dbReference>
<protein>
    <recommendedName>
        <fullName evidence="2">site-specific DNA-methyltransferase (adenine-specific)</fullName>
        <ecNumber evidence="2">2.1.1.72</ecNumber>
    </recommendedName>
</protein>
<dbReference type="GO" id="GO:0004519">
    <property type="term" value="F:endonuclease activity"/>
    <property type="evidence" value="ECO:0007669"/>
    <property type="project" value="UniProtKB-KW"/>
</dbReference>
<dbReference type="EMBL" id="JAAVUN010000017">
    <property type="protein sequence ID" value="NKE10118.1"/>
    <property type="molecule type" value="Genomic_DNA"/>
</dbReference>
<keyword evidence="3" id="KW-0489">Methyltransferase</keyword>
<comment type="catalytic activity">
    <reaction evidence="6">
        <text>a 2'-deoxyadenosine in DNA + S-adenosyl-L-methionine = an N(6)-methyl-2'-deoxyadenosine in DNA + S-adenosyl-L-homocysteine + H(+)</text>
        <dbReference type="Rhea" id="RHEA:15197"/>
        <dbReference type="Rhea" id="RHEA-COMP:12418"/>
        <dbReference type="Rhea" id="RHEA-COMP:12419"/>
        <dbReference type="ChEBI" id="CHEBI:15378"/>
        <dbReference type="ChEBI" id="CHEBI:57856"/>
        <dbReference type="ChEBI" id="CHEBI:59789"/>
        <dbReference type="ChEBI" id="CHEBI:90615"/>
        <dbReference type="ChEBI" id="CHEBI:90616"/>
        <dbReference type="EC" id="2.1.1.72"/>
    </reaction>
</comment>
<evidence type="ECO:0000256" key="3">
    <source>
        <dbReference type="ARBA" id="ARBA00022603"/>
    </source>
</evidence>
<dbReference type="GO" id="GO:0006304">
    <property type="term" value="P:DNA modification"/>
    <property type="evidence" value="ECO:0007669"/>
    <property type="project" value="InterPro"/>
</dbReference>
<evidence type="ECO:0000256" key="6">
    <source>
        <dbReference type="ARBA" id="ARBA00047942"/>
    </source>
</evidence>
<feature type="domain" description="Type II methyltransferase M.TaqI-like" evidence="7">
    <location>
        <begin position="102"/>
        <end position="300"/>
    </location>
</feature>
<evidence type="ECO:0000256" key="4">
    <source>
        <dbReference type="ARBA" id="ARBA00022679"/>
    </source>
</evidence>
<keyword evidence="4" id="KW-0808">Transferase</keyword>
<proteinExistence type="inferred from homology"/>
<dbReference type="AlphaFoldDB" id="A0A846TLQ5"/>
<name>A0A846TLQ5_9MICC</name>
<reference evidence="8 9" key="1">
    <citation type="submission" date="2020-02" db="EMBL/GenBank/DDBJ databases">
        <authorList>
            <person name="Sun Q."/>
        </authorList>
    </citation>
    <scope>NUCLEOTIDE SEQUENCE [LARGE SCALE GENOMIC DNA]</scope>
    <source>
        <strain evidence="8 9">YIM 13062</strain>
    </source>
</reference>
<organism evidence="8 9">
    <name type="scientific">Kocuria subflava</name>
    <dbReference type="NCBI Taxonomy" id="1736139"/>
    <lineage>
        <taxon>Bacteria</taxon>
        <taxon>Bacillati</taxon>
        <taxon>Actinomycetota</taxon>
        <taxon>Actinomycetes</taxon>
        <taxon>Micrococcales</taxon>
        <taxon>Micrococcaceae</taxon>
        <taxon>Kocuria</taxon>
    </lineage>
</organism>
<dbReference type="InterPro" id="IPR050953">
    <property type="entry name" value="N4_N6_ade-DNA_methylase"/>
</dbReference>
<dbReference type="Proteomes" id="UP000521379">
    <property type="component" value="Unassembled WGS sequence"/>
</dbReference>
<evidence type="ECO:0000259" key="7">
    <source>
        <dbReference type="Pfam" id="PF07669"/>
    </source>
</evidence>
<dbReference type="PROSITE" id="PS00092">
    <property type="entry name" value="N6_MTASE"/>
    <property type="match status" value="1"/>
</dbReference>
<evidence type="ECO:0000256" key="5">
    <source>
        <dbReference type="ARBA" id="ARBA00022691"/>
    </source>
</evidence>
<keyword evidence="5" id="KW-0949">S-adenosyl-L-methionine</keyword>
<dbReference type="EC" id="2.1.1.72" evidence="2"/>
<dbReference type="InterPro" id="IPR011639">
    <property type="entry name" value="MethylTrfase_TaqI-like_dom"/>
</dbReference>
<keyword evidence="8" id="KW-0540">Nuclease</keyword>
<evidence type="ECO:0000256" key="1">
    <source>
        <dbReference type="ARBA" id="ARBA00006594"/>
    </source>
</evidence>
<comment type="caution">
    <text evidence="8">The sequence shown here is derived from an EMBL/GenBank/DDBJ whole genome shotgun (WGS) entry which is preliminary data.</text>
</comment>
<dbReference type="SUPFAM" id="SSF53335">
    <property type="entry name" value="S-adenosyl-L-methionine-dependent methyltransferases"/>
    <property type="match status" value="1"/>
</dbReference>
<evidence type="ECO:0000313" key="8">
    <source>
        <dbReference type="EMBL" id="NKE10118.1"/>
    </source>
</evidence>
<comment type="similarity">
    <text evidence="1">Belongs to the N(4)/N(6)-methyltransferase family.</text>
</comment>
<sequence length="557" mass="61773">MTLAPFNLRAHNPDVLTCIANLSNDEVFTPPEFANQMLDTLAAAWADANDGADIWANPDVTFLDPFTKSGVFLREIVRRLTDGLILAIPDLAERVDHVLTRQVFGIGITELTALLARRSVYCSKLANGPHSIAASFTTKDGNIWFDRTEHTWGGGKPEFRADPLTSEEIAVYTNRKCVYCGAGEDDYGRGHNLETHAYAFIHTDDIKARMAELFGDNMQFDVIIGNPPYQLSDGGHGTSAAPIYQLFVEQAKKLDPRFLTMVIPSRWFAGGKGLEDFRESMLKDGRLRSIDDFLSAADVFPGVGLKGGVNYFLWDRDHPGECVVTTHFKGWDDSTDTRPLLEEGADVFIRFNEGVSILKKIMKVELAGQPSVSLPAEKSFSELVSSARAFGLRTFFKAKSVAGPEDVKVYQNGGIGYIARSEVASGKALIDKWKIFVSYAAPGTGNKDSYPHRVISTPFLGEPGSISTETYLAIGPFDSKDEAESALTYLSCRLTRLLIQLRKASQHVTSRVYGFVPVQEWTKQWTDSDLYAKYRLTDEEIAFVEKVVRPMELGIDE</sequence>